<proteinExistence type="predicted"/>
<comment type="caution">
    <text evidence="1">The sequence shown here is derived from an EMBL/GenBank/DDBJ whole genome shotgun (WGS) entry which is preliminary data.</text>
</comment>
<evidence type="ECO:0000313" key="2">
    <source>
        <dbReference type="Proteomes" id="UP001516400"/>
    </source>
</evidence>
<accession>A0ABD2NRU2</accession>
<organism evidence="1 2">
    <name type="scientific">Cryptolaemus montrouzieri</name>
    <dbReference type="NCBI Taxonomy" id="559131"/>
    <lineage>
        <taxon>Eukaryota</taxon>
        <taxon>Metazoa</taxon>
        <taxon>Ecdysozoa</taxon>
        <taxon>Arthropoda</taxon>
        <taxon>Hexapoda</taxon>
        <taxon>Insecta</taxon>
        <taxon>Pterygota</taxon>
        <taxon>Neoptera</taxon>
        <taxon>Endopterygota</taxon>
        <taxon>Coleoptera</taxon>
        <taxon>Polyphaga</taxon>
        <taxon>Cucujiformia</taxon>
        <taxon>Coccinelloidea</taxon>
        <taxon>Coccinellidae</taxon>
        <taxon>Scymninae</taxon>
        <taxon>Scymnini</taxon>
        <taxon>Cryptolaemus</taxon>
    </lineage>
</organism>
<name>A0ABD2NRU2_9CUCU</name>
<keyword evidence="2" id="KW-1185">Reference proteome</keyword>
<dbReference type="AlphaFoldDB" id="A0ABD2NRU2"/>
<dbReference type="Proteomes" id="UP001516400">
    <property type="component" value="Unassembled WGS sequence"/>
</dbReference>
<evidence type="ECO:0000313" key="1">
    <source>
        <dbReference type="EMBL" id="KAL3281443.1"/>
    </source>
</evidence>
<gene>
    <name evidence="1" type="ORF">HHI36_004652</name>
</gene>
<protein>
    <submittedName>
        <fullName evidence="1">Uncharacterized protein</fullName>
    </submittedName>
</protein>
<reference evidence="1 2" key="1">
    <citation type="journal article" date="2021" name="BMC Biol.">
        <title>Horizontally acquired antibacterial genes associated with adaptive radiation of ladybird beetles.</title>
        <authorList>
            <person name="Li H.S."/>
            <person name="Tang X.F."/>
            <person name="Huang Y.H."/>
            <person name="Xu Z.Y."/>
            <person name="Chen M.L."/>
            <person name="Du X.Y."/>
            <person name="Qiu B.Y."/>
            <person name="Chen P.T."/>
            <person name="Zhang W."/>
            <person name="Slipinski A."/>
            <person name="Escalona H.E."/>
            <person name="Waterhouse R.M."/>
            <person name="Zwick A."/>
            <person name="Pang H."/>
        </authorList>
    </citation>
    <scope>NUCLEOTIDE SEQUENCE [LARGE SCALE GENOMIC DNA]</scope>
    <source>
        <strain evidence="1">SYSU2018</strain>
    </source>
</reference>
<sequence>MLTFCDPVTSDGERGHRCVNEKDSLTFLCKLRQGLSNDFLKIIFNYSSRQADTIPFHDANDLRSFYPIAGAILNGYRNTILMDGANAERAKKKLARANIYNDLRICIEDEGLRRGNLP</sequence>
<dbReference type="EMBL" id="JABFTP020000144">
    <property type="protein sequence ID" value="KAL3281443.1"/>
    <property type="molecule type" value="Genomic_DNA"/>
</dbReference>